<keyword evidence="3" id="KW-1185">Reference proteome</keyword>
<evidence type="ECO:0000256" key="1">
    <source>
        <dbReference type="SAM" id="MobiDB-lite"/>
    </source>
</evidence>
<dbReference type="AlphaFoldDB" id="A0AAN6QNT9"/>
<accession>A0AAN6QNT9</accession>
<reference evidence="2" key="1">
    <citation type="submission" date="2023-06" db="EMBL/GenBank/DDBJ databases">
        <title>Black Yeasts Isolated from many extreme environments.</title>
        <authorList>
            <person name="Coleine C."/>
            <person name="Stajich J.E."/>
            <person name="Selbmann L."/>
        </authorList>
    </citation>
    <scope>NUCLEOTIDE SEQUENCE</scope>
    <source>
        <strain evidence="2">CCFEE 5200</strain>
    </source>
</reference>
<comment type="caution">
    <text evidence="2">The sequence shown here is derived from an EMBL/GenBank/DDBJ whole genome shotgun (WGS) entry which is preliminary data.</text>
</comment>
<gene>
    <name evidence="2" type="ORF">LTR91_014090</name>
</gene>
<feature type="compositionally biased region" description="Basic and acidic residues" evidence="1">
    <location>
        <begin position="314"/>
        <end position="332"/>
    </location>
</feature>
<organism evidence="2 3">
    <name type="scientific">Friedmanniomyces endolithicus</name>
    <dbReference type="NCBI Taxonomy" id="329885"/>
    <lineage>
        <taxon>Eukaryota</taxon>
        <taxon>Fungi</taxon>
        <taxon>Dikarya</taxon>
        <taxon>Ascomycota</taxon>
        <taxon>Pezizomycotina</taxon>
        <taxon>Dothideomycetes</taxon>
        <taxon>Dothideomycetidae</taxon>
        <taxon>Mycosphaerellales</taxon>
        <taxon>Teratosphaeriaceae</taxon>
        <taxon>Friedmanniomyces</taxon>
    </lineage>
</organism>
<name>A0AAN6QNT9_9PEZI</name>
<evidence type="ECO:0000313" key="3">
    <source>
        <dbReference type="Proteomes" id="UP001175353"/>
    </source>
</evidence>
<dbReference type="EMBL" id="JAUJLE010000148">
    <property type="protein sequence ID" value="KAK0975164.1"/>
    <property type="molecule type" value="Genomic_DNA"/>
</dbReference>
<proteinExistence type="predicted"/>
<sequence length="403" mass="43037">MDNFSSFVGYDPYAGIAPVMGEQPIKQPDDEFAGLMELLDGQPGPSLGMHDSRQSAFDLTPGGDAGARTLPMADFRAMPASSSCSPEIFRHSFEPIHGLDLGLYESSMATISAVPALDFAASNGLQDPLKLTTGGDMAVQWPREVNRSATQWAPLRSCDGFSSQVAPSTSLGKAPQNQYAPQCLYGDAVEWAPQGQRAAVSAASNVLPQSHFLPFNSLAQMNGQALYAESPAAISAAPNAAPFFAGDANMWPPYYGQGPATFSGVPHPVTHPYGQFALPPSVGGAIMQAPSEPAPAAIPVMPHATVLGQRKPSPWKEADEQADDKAADREGSAMEEEPAAGPGGEKQKRKSNNPRGAYRGLRTAKYIHMKRCREQGRCLAECRLAIDFPKFYARSLTEWVPGR</sequence>
<evidence type="ECO:0000313" key="2">
    <source>
        <dbReference type="EMBL" id="KAK0975164.1"/>
    </source>
</evidence>
<dbReference type="Proteomes" id="UP001175353">
    <property type="component" value="Unassembled WGS sequence"/>
</dbReference>
<protein>
    <submittedName>
        <fullName evidence="2">Uncharacterized protein</fullName>
    </submittedName>
</protein>
<feature type="region of interest" description="Disordered" evidence="1">
    <location>
        <begin position="309"/>
        <end position="359"/>
    </location>
</feature>